<protein>
    <submittedName>
        <fullName evidence="1">Cysteine proteinase inhibitor</fullName>
    </submittedName>
</protein>
<dbReference type="SUPFAM" id="SSF54403">
    <property type="entry name" value="Cystatin/monellin"/>
    <property type="match status" value="1"/>
</dbReference>
<reference evidence="2" key="1">
    <citation type="journal article" date="2019" name="Curr. Biol.">
        <title>Genome Sequence of Striga asiatica Provides Insight into the Evolution of Plant Parasitism.</title>
        <authorList>
            <person name="Yoshida S."/>
            <person name="Kim S."/>
            <person name="Wafula E.K."/>
            <person name="Tanskanen J."/>
            <person name="Kim Y.M."/>
            <person name="Honaas L."/>
            <person name="Yang Z."/>
            <person name="Spallek T."/>
            <person name="Conn C.E."/>
            <person name="Ichihashi Y."/>
            <person name="Cheong K."/>
            <person name="Cui S."/>
            <person name="Der J.P."/>
            <person name="Gundlach H."/>
            <person name="Jiao Y."/>
            <person name="Hori C."/>
            <person name="Ishida J.K."/>
            <person name="Kasahara H."/>
            <person name="Kiba T."/>
            <person name="Kim M.S."/>
            <person name="Koo N."/>
            <person name="Laohavisit A."/>
            <person name="Lee Y.H."/>
            <person name="Lumba S."/>
            <person name="McCourt P."/>
            <person name="Mortimer J.C."/>
            <person name="Mutuku J.M."/>
            <person name="Nomura T."/>
            <person name="Sasaki-Sekimoto Y."/>
            <person name="Seto Y."/>
            <person name="Wang Y."/>
            <person name="Wakatake T."/>
            <person name="Sakakibara H."/>
            <person name="Demura T."/>
            <person name="Yamaguchi S."/>
            <person name="Yoneyama K."/>
            <person name="Manabe R.I."/>
            <person name="Nelson D.C."/>
            <person name="Schulman A.H."/>
            <person name="Timko M.P."/>
            <person name="dePamphilis C.W."/>
            <person name="Choi D."/>
            <person name="Shirasu K."/>
        </authorList>
    </citation>
    <scope>NUCLEOTIDE SEQUENCE [LARGE SCALE GENOMIC DNA]</scope>
    <source>
        <strain evidence="2">cv. UVA1</strain>
    </source>
</reference>
<organism evidence="1 2">
    <name type="scientific">Striga asiatica</name>
    <name type="common">Asiatic witchweed</name>
    <name type="synonym">Buchnera asiatica</name>
    <dbReference type="NCBI Taxonomy" id="4170"/>
    <lineage>
        <taxon>Eukaryota</taxon>
        <taxon>Viridiplantae</taxon>
        <taxon>Streptophyta</taxon>
        <taxon>Embryophyta</taxon>
        <taxon>Tracheophyta</taxon>
        <taxon>Spermatophyta</taxon>
        <taxon>Magnoliopsida</taxon>
        <taxon>eudicotyledons</taxon>
        <taxon>Gunneridae</taxon>
        <taxon>Pentapetalae</taxon>
        <taxon>asterids</taxon>
        <taxon>lamiids</taxon>
        <taxon>Lamiales</taxon>
        <taxon>Orobanchaceae</taxon>
        <taxon>Buchnereae</taxon>
        <taxon>Striga</taxon>
    </lineage>
</organism>
<dbReference type="AlphaFoldDB" id="A0A5A7R533"/>
<sequence>MAGKSHSFLAILSFMAAAAWLSGISTATFVSSGSRYARAGQSLASESIGPVIVLNPRHPYVVKLANFAVDEYKTKTSQTKFSYSHIYRAAVKDSPHGKIYSFLIAVDDETGMSGYDADLLVHGDVKELVDFRKRV</sequence>
<dbReference type="OrthoDB" id="10382317at2759"/>
<proteinExistence type="predicted"/>
<gene>
    <name evidence="1" type="ORF">STAS_30353</name>
</gene>
<keyword evidence="2" id="KW-1185">Reference proteome</keyword>
<dbReference type="InterPro" id="IPR046350">
    <property type="entry name" value="Cystatin_sf"/>
</dbReference>
<evidence type="ECO:0000313" key="2">
    <source>
        <dbReference type="Proteomes" id="UP000325081"/>
    </source>
</evidence>
<evidence type="ECO:0000313" key="1">
    <source>
        <dbReference type="EMBL" id="GER52873.1"/>
    </source>
</evidence>
<dbReference type="Proteomes" id="UP000325081">
    <property type="component" value="Unassembled WGS sequence"/>
</dbReference>
<dbReference type="Gene3D" id="3.10.450.10">
    <property type="match status" value="1"/>
</dbReference>
<name>A0A5A7R533_STRAF</name>
<dbReference type="EMBL" id="BKCP01010514">
    <property type="protein sequence ID" value="GER52873.1"/>
    <property type="molecule type" value="Genomic_DNA"/>
</dbReference>
<accession>A0A5A7R533</accession>
<comment type="caution">
    <text evidence="1">The sequence shown here is derived from an EMBL/GenBank/DDBJ whole genome shotgun (WGS) entry which is preliminary data.</text>
</comment>